<dbReference type="AlphaFoldDB" id="A0A7I7SZT5"/>
<protein>
    <submittedName>
        <fullName evidence="1">Uncharacterized protein</fullName>
    </submittedName>
</protein>
<dbReference type="Pfam" id="PF17429">
    <property type="entry name" value="GP70"/>
    <property type="match status" value="1"/>
</dbReference>
<accession>A0A7I7SZT5</accession>
<name>A0A7I7SZT5_9MYCO</name>
<evidence type="ECO:0000313" key="2">
    <source>
        <dbReference type="Proteomes" id="UP000467148"/>
    </source>
</evidence>
<dbReference type="KEGG" id="mhev:MHEL_04360"/>
<sequence length="149" mass="16445">MATGMREAGNTAARPFGVGDKIGTTTVVGVRKVHKGCRVLDVERRDGAYRRFWTSLWPNETGSPALSLEFASQLEIVHPGWLYAVGDGIQVEVMRSPLVRDDNDWLDPVLQYIAEQGLALASRETFEDPDWMFGKVEISVYVTSLATAG</sequence>
<dbReference type="EMBL" id="AP022596">
    <property type="protein sequence ID" value="BBY62193.1"/>
    <property type="molecule type" value="Genomic_DNA"/>
</dbReference>
<organism evidence="1 2">
    <name type="scientific">Mycolicibacterium helvum</name>
    <dbReference type="NCBI Taxonomy" id="1534349"/>
    <lineage>
        <taxon>Bacteria</taxon>
        <taxon>Bacillati</taxon>
        <taxon>Actinomycetota</taxon>
        <taxon>Actinomycetes</taxon>
        <taxon>Mycobacteriales</taxon>
        <taxon>Mycobacteriaceae</taxon>
        <taxon>Mycolicibacterium</taxon>
    </lineage>
</organism>
<dbReference type="InterPro" id="IPR035405">
    <property type="entry name" value="GP70"/>
</dbReference>
<evidence type="ECO:0000313" key="1">
    <source>
        <dbReference type="EMBL" id="BBY62193.1"/>
    </source>
</evidence>
<keyword evidence="2" id="KW-1185">Reference proteome</keyword>
<proteinExistence type="predicted"/>
<gene>
    <name evidence="1" type="ORF">MHEL_04360</name>
</gene>
<reference evidence="1 2" key="1">
    <citation type="journal article" date="2019" name="Emerg. Microbes Infect.">
        <title>Comprehensive subspecies identification of 175 nontuberculous mycobacteria species based on 7547 genomic profiles.</title>
        <authorList>
            <person name="Matsumoto Y."/>
            <person name="Kinjo T."/>
            <person name="Motooka D."/>
            <person name="Nabeya D."/>
            <person name="Jung N."/>
            <person name="Uechi K."/>
            <person name="Horii T."/>
            <person name="Iida T."/>
            <person name="Fujita J."/>
            <person name="Nakamura S."/>
        </authorList>
    </citation>
    <scope>NUCLEOTIDE SEQUENCE [LARGE SCALE GENOMIC DNA]</scope>
    <source>
        <strain evidence="1 2">JCM 30396</strain>
    </source>
</reference>
<dbReference type="RefSeq" id="WP_163746040.1">
    <property type="nucleotide sequence ID" value="NZ_AP022596.1"/>
</dbReference>
<dbReference type="Proteomes" id="UP000467148">
    <property type="component" value="Chromosome"/>
</dbReference>